<accession>A0A7Z0D194</accession>
<keyword evidence="15" id="KW-1185">Reference proteome</keyword>
<feature type="transmembrane region" description="Helical" evidence="11">
    <location>
        <begin position="366"/>
        <end position="389"/>
    </location>
</feature>
<feature type="compositionally biased region" description="Basic and acidic residues" evidence="10">
    <location>
        <begin position="352"/>
        <end position="361"/>
    </location>
</feature>
<feature type="compositionally biased region" description="Polar residues" evidence="10">
    <location>
        <begin position="580"/>
        <end position="589"/>
    </location>
</feature>
<evidence type="ECO:0000256" key="8">
    <source>
        <dbReference type="ARBA" id="ARBA00047899"/>
    </source>
</evidence>
<dbReference type="PROSITE" id="PS00108">
    <property type="entry name" value="PROTEIN_KINASE_ST"/>
    <property type="match status" value="1"/>
</dbReference>
<dbReference type="PANTHER" id="PTHR43289">
    <property type="entry name" value="MITOGEN-ACTIVATED PROTEIN KINASE KINASE KINASE 20-RELATED"/>
    <property type="match status" value="1"/>
</dbReference>
<dbReference type="Gene3D" id="3.30.10.20">
    <property type="match status" value="1"/>
</dbReference>
<dbReference type="SMART" id="SM00220">
    <property type="entry name" value="S_TKc"/>
    <property type="match status" value="1"/>
</dbReference>
<evidence type="ECO:0000256" key="11">
    <source>
        <dbReference type="SAM" id="Phobius"/>
    </source>
</evidence>
<evidence type="ECO:0000313" key="14">
    <source>
        <dbReference type="EMBL" id="NYI66608.1"/>
    </source>
</evidence>
<name>A0A7Z0D194_9MICO</name>
<keyword evidence="2" id="KW-0723">Serine/threonine-protein kinase</keyword>
<evidence type="ECO:0000256" key="5">
    <source>
        <dbReference type="ARBA" id="ARBA00022741"/>
    </source>
</evidence>
<evidence type="ECO:0000256" key="4">
    <source>
        <dbReference type="ARBA" id="ARBA00022737"/>
    </source>
</evidence>
<keyword evidence="11" id="KW-1133">Transmembrane helix</keyword>
<gene>
    <name evidence="14" type="ORF">BJY26_000914</name>
</gene>
<evidence type="ECO:0000259" key="12">
    <source>
        <dbReference type="PROSITE" id="PS50011"/>
    </source>
</evidence>
<dbReference type="CDD" id="cd14014">
    <property type="entry name" value="STKc_PknB_like"/>
    <property type="match status" value="1"/>
</dbReference>
<evidence type="ECO:0000256" key="7">
    <source>
        <dbReference type="ARBA" id="ARBA00022840"/>
    </source>
</evidence>
<comment type="catalytic activity">
    <reaction evidence="9">
        <text>L-seryl-[protein] + ATP = O-phospho-L-seryl-[protein] + ADP + H(+)</text>
        <dbReference type="Rhea" id="RHEA:17989"/>
        <dbReference type="Rhea" id="RHEA-COMP:9863"/>
        <dbReference type="Rhea" id="RHEA-COMP:11604"/>
        <dbReference type="ChEBI" id="CHEBI:15378"/>
        <dbReference type="ChEBI" id="CHEBI:29999"/>
        <dbReference type="ChEBI" id="CHEBI:30616"/>
        <dbReference type="ChEBI" id="CHEBI:83421"/>
        <dbReference type="ChEBI" id="CHEBI:456216"/>
        <dbReference type="EC" id="2.7.11.1"/>
    </reaction>
</comment>
<feature type="compositionally biased region" description="Low complexity" evidence="10">
    <location>
        <begin position="457"/>
        <end position="467"/>
    </location>
</feature>
<feature type="compositionally biased region" description="Basic and acidic residues" evidence="10">
    <location>
        <begin position="543"/>
        <end position="552"/>
    </location>
</feature>
<evidence type="ECO:0000256" key="10">
    <source>
        <dbReference type="SAM" id="MobiDB-lite"/>
    </source>
</evidence>
<feature type="domain" description="PASTA" evidence="13">
    <location>
        <begin position="426"/>
        <end position="487"/>
    </location>
</feature>
<evidence type="ECO:0000256" key="9">
    <source>
        <dbReference type="ARBA" id="ARBA00048679"/>
    </source>
</evidence>
<evidence type="ECO:0000313" key="15">
    <source>
        <dbReference type="Proteomes" id="UP000539111"/>
    </source>
</evidence>
<evidence type="ECO:0000256" key="6">
    <source>
        <dbReference type="ARBA" id="ARBA00022777"/>
    </source>
</evidence>
<comment type="caution">
    <text evidence="14">The sequence shown here is derived from an EMBL/GenBank/DDBJ whole genome shotgun (WGS) entry which is preliminary data.</text>
</comment>
<dbReference type="InterPro" id="IPR005543">
    <property type="entry name" value="PASTA_dom"/>
</dbReference>
<dbReference type="InterPro" id="IPR000719">
    <property type="entry name" value="Prot_kinase_dom"/>
</dbReference>
<dbReference type="GO" id="GO:0004674">
    <property type="term" value="F:protein serine/threonine kinase activity"/>
    <property type="evidence" value="ECO:0007669"/>
    <property type="project" value="UniProtKB-KW"/>
</dbReference>
<dbReference type="EC" id="2.7.11.1" evidence="1"/>
<protein>
    <recommendedName>
        <fullName evidence="1">non-specific serine/threonine protein kinase</fullName>
        <ecNumber evidence="1">2.7.11.1</ecNumber>
    </recommendedName>
</protein>
<keyword evidence="11" id="KW-0472">Membrane</keyword>
<dbReference type="Pfam" id="PF00069">
    <property type="entry name" value="Pkinase"/>
    <property type="match status" value="1"/>
</dbReference>
<feature type="region of interest" description="Disordered" evidence="10">
    <location>
        <begin position="394"/>
        <end position="437"/>
    </location>
</feature>
<dbReference type="SMART" id="SM00740">
    <property type="entry name" value="PASTA"/>
    <property type="match status" value="1"/>
</dbReference>
<dbReference type="Proteomes" id="UP000539111">
    <property type="component" value="Unassembled WGS sequence"/>
</dbReference>
<feature type="compositionally biased region" description="Low complexity" evidence="10">
    <location>
        <begin position="336"/>
        <end position="351"/>
    </location>
</feature>
<dbReference type="EMBL" id="JACBZP010000001">
    <property type="protein sequence ID" value="NYI66608.1"/>
    <property type="molecule type" value="Genomic_DNA"/>
</dbReference>
<dbReference type="GO" id="GO:0005524">
    <property type="term" value="F:ATP binding"/>
    <property type="evidence" value="ECO:0007669"/>
    <property type="project" value="UniProtKB-KW"/>
</dbReference>
<dbReference type="FunFam" id="3.30.200.20:FF:000035">
    <property type="entry name" value="Serine/threonine protein kinase Stk1"/>
    <property type="match status" value="1"/>
</dbReference>
<dbReference type="PROSITE" id="PS50011">
    <property type="entry name" value="PROTEIN_KINASE_DOM"/>
    <property type="match status" value="1"/>
</dbReference>
<dbReference type="PANTHER" id="PTHR43289:SF6">
    <property type="entry name" value="SERINE_THREONINE-PROTEIN KINASE NEKL-3"/>
    <property type="match status" value="1"/>
</dbReference>
<keyword evidence="3 14" id="KW-0808">Transferase</keyword>
<dbReference type="SUPFAM" id="SSF56112">
    <property type="entry name" value="Protein kinase-like (PK-like)"/>
    <property type="match status" value="1"/>
</dbReference>
<feature type="compositionally biased region" description="Acidic residues" evidence="10">
    <location>
        <begin position="568"/>
        <end position="577"/>
    </location>
</feature>
<organism evidence="14 15">
    <name type="scientific">Spelaeicoccus albus</name>
    <dbReference type="NCBI Taxonomy" id="1280376"/>
    <lineage>
        <taxon>Bacteria</taxon>
        <taxon>Bacillati</taxon>
        <taxon>Actinomycetota</taxon>
        <taxon>Actinomycetes</taxon>
        <taxon>Micrococcales</taxon>
        <taxon>Brevibacteriaceae</taxon>
        <taxon>Spelaeicoccus</taxon>
    </lineage>
</organism>
<keyword evidence="6 14" id="KW-0418">Kinase</keyword>
<feature type="domain" description="Protein kinase" evidence="12">
    <location>
        <begin position="13"/>
        <end position="275"/>
    </location>
</feature>
<dbReference type="GO" id="GO:0045717">
    <property type="term" value="P:negative regulation of fatty acid biosynthetic process"/>
    <property type="evidence" value="ECO:0007669"/>
    <property type="project" value="UniProtKB-ARBA"/>
</dbReference>
<keyword evidence="11" id="KW-0812">Transmembrane</keyword>
<sequence length="605" mass="61967">MRPSSGVVLSGRYKLTDRIAIGGMGEVWKADDMSLDRVVAVKILKEEYAADPTFLERFRAEARNMGSLSNPGIANVFDFGEDNESPYLVMEYVPGKPLSDILEREKVLSTDRTLSYLSQAALALHAAHSAGVVHRDVKPGNILVTPDERVKLTDFGIARVTNQVPLTKTGQVMGTAQYLAPEQATGKTAAPSSDVYALGIIGYEALAGERPFSGDTQVAIAMKQVNEPAPELPANVPEPVRALIATLLRKNPAERPKDAYHLSLAADALRRHDVAAAEYAVPEMAQAGSDAPTVASPITSGSAPTSIATTVSPQPRPTSDTAQMPVVGERRRSRAADGAGAGAAAVAGADGTTRDDAEKSGRGGRIAGIIIGIVIALAIIVFVLMATVFKDPAGSAAPTDTPSSSAPSSTGPTNSPSSSPQTVTIDPDDYIGQSSSDARTSLQSLGLGAHFIEVTSSSESGTVVRVSPGSNGYTFDEGATVTMAVSKGPAKTSRPSDEDSSGSSTTAPSAPSTSGDEGSSDTSSPDSDTSDSGKSDTGNSDTGKSDSGDSGKSDTGNSDTGKSGGTDADQDDSDQDASPEPNQNTNSDDSGAADVPTSGQSGEAP</sequence>
<feature type="compositionally biased region" description="Low complexity" evidence="10">
    <location>
        <begin position="394"/>
        <end position="420"/>
    </location>
</feature>
<dbReference type="FunFam" id="1.10.510.10:FF:000021">
    <property type="entry name" value="Serine/threonine protein kinase"/>
    <property type="match status" value="1"/>
</dbReference>
<evidence type="ECO:0000256" key="2">
    <source>
        <dbReference type="ARBA" id="ARBA00022527"/>
    </source>
</evidence>
<keyword evidence="7" id="KW-0067">ATP-binding</keyword>
<dbReference type="InterPro" id="IPR011009">
    <property type="entry name" value="Kinase-like_dom_sf"/>
</dbReference>
<dbReference type="InterPro" id="IPR008271">
    <property type="entry name" value="Ser/Thr_kinase_AS"/>
</dbReference>
<evidence type="ECO:0000259" key="13">
    <source>
        <dbReference type="PROSITE" id="PS51178"/>
    </source>
</evidence>
<dbReference type="RefSeq" id="WP_179426069.1">
    <property type="nucleotide sequence ID" value="NZ_JACBZP010000001.1"/>
</dbReference>
<dbReference type="Gene3D" id="1.10.510.10">
    <property type="entry name" value="Transferase(Phosphotransferase) domain 1"/>
    <property type="match status" value="1"/>
</dbReference>
<dbReference type="CDD" id="cd06577">
    <property type="entry name" value="PASTA_pknB"/>
    <property type="match status" value="1"/>
</dbReference>
<evidence type="ECO:0000256" key="1">
    <source>
        <dbReference type="ARBA" id="ARBA00012513"/>
    </source>
</evidence>
<keyword evidence="4" id="KW-0677">Repeat</keyword>
<dbReference type="Pfam" id="PF03793">
    <property type="entry name" value="PASTA"/>
    <property type="match status" value="1"/>
</dbReference>
<feature type="compositionally biased region" description="Polar residues" evidence="10">
    <location>
        <begin position="296"/>
        <end position="322"/>
    </location>
</feature>
<proteinExistence type="predicted"/>
<comment type="catalytic activity">
    <reaction evidence="8">
        <text>L-threonyl-[protein] + ATP = O-phospho-L-threonyl-[protein] + ADP + H(+)</text>
        <dbReference type="Rhea" id="RHEA:46608"/>
        <dbReference type="Rhea" id="RHEA-COMP:11060"/>
        <dbReference type="Rhea" id="RHEA-COMP:11605"/>
        <dbReference type="ChEBI" id="CHEBI:15378"/>
        <dbReference type="ChEBI" id="CHEBI:30013"/>
        <dbReference type="ChEBI" id="CHEBI:30616"/>
        <dbReference type="ChEBI" id="CHEBI:61977"/>
        <dbReference type="ChEBI" id="CHEBI:456216"/>
        <dbReference type="EC" id="2.7.11.1"/>
    </reaction>
</comment>
<feature type="region of interest" description="Disordered" evidence="10">
    <location>
        <begin position="457"/>
        <end position="605"/>
    </location>
</feature>
<reference evidence="14 15" key="1">
    <citation type="submission" date="2020-07" db="EMBL/GenBank/DDBJ databases">
        <title>Sequencing the genomes of 1000 actinobacteria strains.</title>
        <authorList>
            <person name="Klenk H.-P."/>
        </authorList>
    </citation>
    <scope>NUCLEOTIDE SEQUENCE [LARGE SCALE GENOMIC DNA]</scope>
    <source>
        <strain evidence="14 15">DSM 26341</strain>
    </source>
</reference>
<feature type="compositionally biased region" description="Low complexity" evidence="10">
    <location>
        <begin position="501"/>
        <end position="542"/>
    </location>
</feature>
<keyword evidence="5" id="KW-0547">Nucleotide-binding</keyword>
<feature type="region of interest" description="Disordered" evidence="10">
    <location>
        <begin position="286"/>
        <end position="362"/>
    </location>
</feature>
<evidence type="ECO:0000256" key="3">
    <source>
        <dbReference type="ARBA" id="ARBA00022679"/>
    </source>
</evidence>
<dbReference type="PROSITE" id="PS51178">
    <property type="entry name" value="PASTA"/>
    <property type="match status" value="1"/>
</dbReference>
<dbReference type="Gene3D" id="3.30.200.20">
    <property type="entry name" value="Phosphorylase Kinase, domain 1"/>
    <property type="match status" value="1"/>
</dbReference>
<dbReference type="AlphaFoldDB" id="A0A7Z0D194"/>